<evidence type="ECO:0000313" key="1">
    <source>
        <dbReference type="EMBL" id="MYL33603.1"/>
    </source>
</evidence>
<dbReference type="InterPro" id="IPR020323">
    <property type="entry name" value="DUF2716"/>
</dbReference>
<sequence>MKNWVLLCISEFPSFKVPSPYITYDISYYFVQSEDLDTYEELEEKALLIFQNNT</sequence>
<dbReference type="Proteomes" id="UP000468638">
    <property type="component" value="Unassembled WGS sequence"/>
</dbReference>
<protein>
    <submittedName>
        <fullName evidence="1">DUF2716 domain-containing protein</fullName>
    </submittedName>
</protein>
<accession>A0A6I5A089</accession>
<comment type="caution">
    <text evidence="1">The sequence shown here is derived from an EMBL/GenBank/DDBJ whole genome shotgun (WGS) entry which is preliminary data.</text>
</comment>
<gene>
    <name evidence="1" type="ORF">GLW05_08335</name>
</gene>
<reference evidence="1 2" key="1">
    <citation type="submission" date="2019-11" db="EMBL/GenBank/DDBJ databases">
        <title>Genome sequences of 17 halophilic strains isolated from different environments.</title>
        <authorList>
            <person name="Furrow R.E."/>
        </authorList>
    </citation>
    <scope>NUCLEOTIDE SEQUENCE [LARGE SCALE GENOMIC DNA]</scope>
    <source>
        <strain evidence="1 2">22514_16_FS</strain>
    </source>
</reference>
<dbReference type="Pfam" id="PF10898">
    <property type="entry name" value="DUF2716"/>
    <property type="match status" value="1"/>
</dbReference>
<organism evidence="1 2">
    <name type="scientific">Pontibacillus yanchengensis</name>
    <dbReference type="NCBI Taxonomy" id="462910"/>
    <lineage>
        <taxon>Bacteria</taxon>
        <taxon>Bacillati</taxon>
        <taxon>Bacillota</taxon>
        <taxon>Bacilli</taxon>
        <taxon>Bacillales</taxon>
        <taxon>Bacillaceae</taxon>
        <taxon>Pontibacillus</taxon>
    </lineage>
</organism>
<proteinExistence type="predicted"/>
<dbReference type="AlphaFoldDB" id="A0A6I5A089"/>
<dbReference type="EMBL" id="WMEQ01000005">
    <property type="protein sequence ID" value="MYL33603.1"/>
    <property type="molecule type" value="Genomic_DNA"/>
</dbReference>
<dbReference type="OrthoDB" id="80999at2"/>
<name>A0A6I5A089_9BACI</name>
<evidence type="ECO:0000313" key="2">
    <source>
        <dbReference type="Proteomes" id="UP000468638"/>
    </source>
</evidence>